<sequence length="435" mass="50453">MVVILINLDIKENKSMTYCSIFLLLTFVLLKDLFKISTFFLPFNINYIVLPFYLIFSLYCLFGIFKKKNINLLVLLNIIFFIWNALTLIVHYLLNNVYGYSLFNLLISIFFQSIIPLTLVLSAYLYPNIMLLAMRTTSKFIYIALIIFSITILGFFLKDAQFIINFFISLMEKNLIVNPLQTHSEGVQLRYSGIFYSAYTMALFCCALIIFNLYDKSKGFSKFIHLFVLLGLLFVTLNRNGIVVCIISILLFLVWRYLNSKFIKTIAIFFFIMLTVVLYIPFLLHVTDVSLSKYDTGGMFTKLGTLAVRFDAWKDFLSLKNINDILFGKGFVQGIAETDFYIDNGFYYFISQNGLFSLLLYLSTTLIAFTRLVNINKRNCSGNTASASALVLLLCGCFSMFLNNSFYENIFLVYFWIFPLLVIFHDERMIRSERS</sequence>
<feature type="transmembrane region" description="Helical" evidence="5">
    <location>
        <begin position="219"/>
        <end position="235"/>
    </location>
</feature>
<evidence type="ECO:0000256" key="3">
    <source>
        <dbReference type="ARBA" id="ARBA00022989"/>
    </source>
</evidence>
<organism evidence="7 8">
    <name type="scientific">Pseudoalteromonas tetraodonis</name>
    <dbReference type="NCBI Taxonomy" id="43659"/>
    <lineage>
        <taxon>Bacteria</taxon>
        <taxon>Pseudomonadati</taxon>
        <taxon>Pseudomonadota</taxon>
        <taxon>Gammaproteobacteria</taxon>
        <taxon>Alteromonadales</taxon>
        <taxon>Pseudoalteromonadaceae</taxon>
        <taxon>Pseudoalteromonas</taxon>
    </lineage>
</organism>
<feature type="transmembrane region" description="Helical" evidence="5">
    <location>
        <begin position="139"/>
        <end position="157"/>
    </location>
</feature>
<dbReference type="InterPro" id="IPR007016">
    <property type="entry name" value="O-antigen_ligase-rel_domated"/>
</dbReference>
<feature type="transmembrane region" description="Helical" evidence="5">
    <location>
        <begin position="346"/>
        <end position="369"/>
    </location>
</feature>
<evidence type="ECO:0000256" key="5">
    <source>
        <dbReference type="SAM" id="Phobius"/>
    </source>
</evidence>
<feature type="transmembrane region" description="Helical" evidence="5">
    <location>
        <begin position="407"/>
        <end position="424"/>
    </location>
</feature>
<evidence type="ECO:0000313" key="8">
    <source>
        <dbReference type="Proteomes" id="UP000075763"/>
    </source>
</evidence>
<evidence type="ECO:0000259" key="6">
    <source>
        <dbReference type="Pfam" id="PF04932"/>
    </source>
</evidence>
<evidence type="ECO:0000256" key="1">
    <source>
        <dbReference type="ARBA" id="ARBA00004141"/>
    </source>
</evidence>
<reference evidence="7 8" key="1">
    <citation type="submission" date="2016-03" db="EMBL/GenBank/DDBJ databases">
        <authorList>
            <person name="Zhang H."/>
            <person name="Liu R."/>
            <person name="Wang M."/>
            <person name="Wang H."/>
            <person name="Wang L."/>
            <person name="Song L."/>
        </authorList>
    </citation>
    <scope>NUCLEOTIDE SEQUENCE [LARGE SCALE GENOMIC DNA]</scope>
    <source>
        <strain evidence="7 8">DSM 16099</strain>
    </source>
</reference>
<keyword evidence="2 5" id="KW-0812">Transmembrane</keyword>
<comment type="subcellular location">
    <subcellularLocation>
        <location evidence="1">Membrane</location>
        <topology evidence="1">Multi-pass membrane protein</topology>
    </subcellularLocation>
</comment>
<feature type="transmembrane region" description="Helical" evidence="5">
    <location>
        <begin position="265"/>
        <end position="284"/>
    </location>
</feature>
<dbReference type="AlphaFoldDB" id="A0ABD4ESL8"/>
<proteinExistence type="predicted"/>
<dbReference type="Pfam" id="PF04932">
    <property type="entry name" value="Wzy_C"/>
    <property type="match status" value="1"/>
</dbReference>
<feature type="transmembrane region" description="Helical" evidence="5">
    <location>
        <begin position="47"/>
        <end position="65"/>
    </location>
</feature>
<dbReference type="Proteomes" id="UP000075763">
    <property type="component" value="Unassembled WGS sequence"/>
</dbReference>
<evidence type="ECO:0000256" key="2">
    <source>
        <dbReference type="ARBA" id="ARBA00022692"/>
    </source>
</evidence>
<evidence type="ECO:0000313" key="7">
    <source>
        <dbReference type="EMBL" id="KYL36920.1"/>
    </source>
</evidence>
<feature type="transmembrane region" description="Helical" evidence="5">
    <location>
        <begin position="72"/>
        <end position="94"/>
    </location>
</feature>
<keyword evidence="3 5" id="KW-1133">Transmembrane helix</keyword>
<feature type="transmembrane region" description="Helical" evidence="5">
    <location>
        <begin position="194"/>
        <end position="214"/>
    </location>
</feature>
<evidence type="ECO:0000256" key="4">
    <source>
        <dbReference type="ARBA" id="ARBA00023136"/>
    </source>
</evidence>
<gene>
    <name evidence="7" type="ORF">A2I96_06500</name>
</gene>
<accession>A0ABD4ESL8</accession>
<protein>
    <recommendedName>
        <fullName evidence="6">O-antigen ligase-related domain-containing protein</fullName>
    </recommendedName>
</protein>
<keyword evidence="4 5" id="KW-0472">Membrane</keyword>
<feature type="domain" description="O-antigen ligase-related" evidence="6">
    <location>
        <begin position="226"/>
        <end position="361"/>
    </location>
</feature>
<name>A0ABD4ESL8_9GAMM</name>
<dbReference type="GO" id="GO:0016020">
    <property type="term" value="C:membrane"/>
    <property type="evidence" value="ECO:0007669"/>
    <property type="project" value="UniProtKB-SubCell"/>
</dbReference>
<feature type="transmembrane region" description="Helical" evidence="5">
    <location>
        <begin position="241"/>
        <end position="258"/>
    </location>
</feature>
<feature type="transmembrane region" description="Helical" evidence="5">
    <location>
        <begin position="100"/>
        <end position="127"/>
    </location>
</feature>
<feature type="transmembrane region" description="Helical" evidence="5">
    <location>
        <begin position="21"/>
        <end position="41"/>
    </location>
</feature>
<comment type="caution">
    <text evidence="7">The sequence shown here is derived from an EMBL/GenBank/DDBJ whole genome shotgun (WGS) entry which is preliminary data.</text>
</comment>
<feature type="transmembrane region" description="Helical" evidence="5">
    <location>
        <begin position="381"/>
        <end position="401"/>
    </location>
</feature>
<dbReference type="EMBL" id="LVCN01000005">
    <property type="protein sequence ID" value="KYL36920.1"/>
    <property type="molecule type" value="Genomic_DNA"/>
</dbReference>